<organism evidence="12 13">
    <name type="scientific">Dyella soli</name>
    <dbReference type="NCBI Taxonomy" id="522319"/>
    <lineage>
        <taxon>Bacteria</taxon>
        <taxon>Pseudomonadati</taxon>
        <taxon>Pseudomonadota</taxon>
        <taxon>Gammaproteobacteria</taxon>
        <taxon>Lysobacterales</taxon>
        <taxon>Rhodanobacteraceae</taxon>
        <taxon>Dyella</taxon>
    </lineage>
</organism>
<evidence type="ECO:0000256" key="6">
    <source>
        <dbReference type="ARBA" id="ARBA00022833"/>
    </source>
</evidence>
<feature type="domain" description="MsrB" evidence="11">
    <location>
        <begin position="82"/>
        <end position="204"/>
    </location>
</feature>
<evidence type="ECO:0000256" key="9">
    <source>
        <dbReference type="ARBA" id="ARBA00075819"/>
    </source>
</evidence>
<dbReference type="InterPro" id="IPR011057">
    <property type="entry name" value="Mss4-like_sf"/>
</dbReference>
<evidence type="ECO:0000256" key="2">
    <source>
        <dbReference type="ARBA" id="ARBA00007174"/>
    </source>
</evidence>
<dbReference type="InterPro" id="IPR006311">
    <property type="entry name" value="TAT_signal"/>
</dbReference>
<evidence type="ECO:0000256" key="10">
    <source>
        <dbReference type="SAM" id="Phobius"/>
    </source>
</evidence>
<evidence type="ECO:0000259" key="11">
    <source>
        <dbReference type="PROSITE" id="PS51790"/>
    </source>
</evidence>
<dbReference type="PROSITE" id="PS51790">
    <property type="entry name" value="MSRB"/>
    <property type="match status" value="1"/>
</dbReference>
<comment type="cofactor">
    <cofactor evidence="1">
        <name>Zn(2+)</name>
        <dbReference type="ChEBI" id="CHEBI:29105"/>
    </cofactor>
</comment>
<comment type="catalytic activity">
    <reaction evidence="8">
        <text>L-methionyl-[protein] + [thioredoxin]-disulfide + H2O = L-methionyl-(R)-S-oxide-[protein] + [thioredoxin]-dithiol</text>
        <dbReference type="Rhea" id="RHEA:24164"/>
        <dbReference type="Rhea" id="RHEA-COMP:10698"/>
        <dbReference type="Rhea" id="RHEA-COMP:10700"/>
        <dbReference type="Rhea" id="RHEA-COMP:12313"/>
        <dbReference type="Rhea" id="RHEA-COMP:12314"/>
        <dbReference type="ChEBI" id="CHEBI:15377"/>
        <dbReference type="ChEBI" id="CHEBI:16044"/>
        <dbReference type="ChEBI" id="CHEBI:29950"/>
        <dbReference type="ChEBI" id="CHEBI:45764"/>
        <dbReference type="ChEBI" id="CHEBI:50058"/>
        <dbReference type="EC" id="1.8.4.12"/>
    </reaction>
</comment>
<dbReference type="PANTHER" id="PTHR10173">
    <property type="entry name" value="METHIONINE SULFOXIDE REDUCTASE"/>
    <property type="match status" value="1"/>
</dbReference>
<dbReference type="EC" id="1.8.4.12" evidence="3"/>
<evidence type="ECO:0000256" key="5">
    <source>
        <dbReference type="ARBA" id="ARBA00022723"/>
    </source>
</evidence>
<evidence type="ECO:0000256" key="4">
    <source>
        <dbReference type="ARBA" id="ARBA00021130"/>
    </source>
</evidence>
<accession>A0A4R0YV33</accession>
<dbReference type="GO" id="GO:0006979">
    <property type="term" value="P:response to oxidative stress"/>
    <property type="evidence" value="ECO:0007669"/>
    <property type="project" value="InterPro"/>
</dbReference>
<dbReference type="AlphaFoldDB" id="A0A4R0YV33"/>
<dbReference type="Proteomes" id="UP000291822">
    <property type="component" value="Unassembled WGS sequence"/>
</dbReference>
<dbReference type="Gene3D" id="2.170.150.20">
    <property type="entry name" value="Peptide methionine sulfoxide reductase"/>
    <property type="match status" value="1"/>
</dbReference>
<keyword evidence="6" id="KW-0862">Zinc</keyword>
<evidence type="ECO:0000256" key="1">
    <source>
        <dbReference type="ARBA" id="ARBA00001947"/>
    </source>
</evidence>
<keyword evidence="13" id="KW-1185">Reference proteome</keyword>
<evidence type="ECO:0000256" key="8">
    <source>
        <dbReference type="ARBA" id="ARBA00048488"/>
    </source>
</evidence>
<dbReference type="PANTHER" id="PTHR10173:SF52">
    <property type="entry name" value="METHIONINE-R-SULFOXIDE REDUCTASE B1"/>
    <property type="match status" value="1"/>
</dbReference>
<keyword evidence="7 12" id="KW-0560">Oxidoreductase</keyword>
<dbReference type="NCBIfam" id="TIGR00357">
    <property type="entry name" value="peptide-methionine (R)-S-oxide reductase MsrB"/>
    <property type="match status" value="1"/>
</dbReference>
<dbReference type="PROSITE" id="PS51318">
    <property type="entry name" value="TAT"/>
    <property type="match status" value="1"/>
</dbReference>
<evidence type="ECO:0000256" key="3">
    <source>
        <dbReference type="ARBA" id="ARBA00012499"/>
    </source>
</evidence>
<dbReference type="GO" id="GO:0005737">
    <property type="term" value="C:cytoplasm"/>
    <property type="evidence" value="ECO:0007669"/>
    <property type="project" value="TreeGrafter"/>
</dbReference>
<sequence>MSRTQDIVMLERRRFLGVAVTGGAIAAVGGLLWPLLPGRGPAASAAMATAPATQGDDVLLECFADDGHHLGPCHVRKLVLNDAQWHQRLSDDAYYVMRREGTERAFSGQHEKPAVPGLYRCPACDTALFDAATQFDSGTGWPSFWQPIAKKNVIERRDSTFGLERTAVSCAGCDSHLGHVFDDGPPPTGLRYCMNSLALRFVPHRS</sequence>
<gene>
    <name evidence="12" type="primary">msrB</name>
    <name evidence="12" type="ORF">EZM97_18425</name>
</gene>
<evidence type="ECO:0000313" key="12">
    <source>
        <dbReference type="EMBL" id="TCI10823.1"/>
    </source>
</evidence>
<dbReference type="GO" id="GO:0030091">
    <property type="term" value="P:protein repair"/>
    <property type="evidence" value="ECO:0007669"/>
    <property type="project" value="InterPro"/>
</dbReference>
<protein>
    <recommendedName>
        <fullName evidence="4">Peptide methionine sulfoxide reductase MsrB</fullName>
        <ecNumber evidence="3">1.8.4.12</ecNumber>
    </recommendedName>
    <alternativeName>
        <fullName evidence="9">Peptide-methionine (R)-S-oxide reductase</fullName>
    </alternativeName>
</protein>
<name>A0A4R0YV33_9GAMM</name>
<proteinExistence type="inferred from homology"/>
<dbReference type="GO" id="GO:0046872">
    <property type="term" value="F:metal ion binding"/>
    <property type="evidence" value="ECO:0007669"/>
    <property type="project" value="UniProtKB-KW"/>
</dbReference>
<feature type="transmembrane region" description="Helical" evidence="10">
    <location>
        <begin position="15"/>
        <end position="36"/>
    </location>
</feature>
<dbReference type="InterPro" id="IPR002579">
    <property type="entry name" value="Met_Sox_Rdtase_MsrB_dom"/>
</dbReference>
<dbReference type="Pfam" id="PF01641">
    <property type="entry name" value="SelR"/>
    <property type="match status" value="1"/>
</dbReference>
<keyword evidence="5" id="KW-0479">Metal-binding</keyword>
<dbReference type="InterPro" id="IPR028427">
    <property type="entry name" value="Met_Sox_Rdtase_MsrB"/>
</dbReference>
<evidence type="ECO:0000256" key="7">
    <source>
        <dbReference type="ARBA" id="ARBA00023002"/>
    </source>
</evidence>
<reference evidence="12 13" key="1">
    <citation type="submission" date="2019-02" db="EMBL/GenBank/DDBJ databases">
        <title>Dyella amyloliquefaciens sp. nov., isolated from forest soil.</title>
        <authorList>
            <person name="Gao Z.-H."/>
            <person name="Qiu L.-H."/>
        </authorList>
    </citation>
    <scope>NUCLEOTIDE SEQUENCE [LARGE SCALE GENOMIC DNA]</scope>
    <source>
        <strain evidence="12 13">KACC 12747</strain>
    </source>
</reference>
<evidence type="ECO:0000313" key="13">
    <source>
        <dbReference type="Proteomes" id="UP000291822"/>
    </source>
</evidence>
<dbReference type="GO" id="GO:0033743">
    <property type="term" value="F:peptide-methionine (R)-S-oxide reductase activity"/>
    <property type="evidence" value="ECO:0007669"/>
    <property type="project" value="UniProtKB-EC"/>
</dbReference>
<comment type="similarity">
    <text evidence="2">Belongs to the MsrB Met sulfoxide reductase family.</text>
</comment>
<dbReference type="FunFam" id="2.170.150.20:FF:000001">
    <property type="entry name" value="Peptide methionine sulfoxide reductase MsrB"/>
    <property type="match status" value="1"/>
</dbReference>
<dbReference type="RefSeq" id="WP_131409202.1">
    <property type="nucleotide sequence ID" value="NZ_SJTG01000002.1"/>
</dbReference>
<keyword evidence="10" id="KW-0472">Membrane</keyword>
<dbReference type="SUPFAM" id="SSF51316">
    <property type="entry name" value="Mss4-like"/>
    <property type="match status" value="1"/>
</dbReference>
<dbReference type="EMBL" id="SJTG01000002">
    <property type="protein sequence ID" value="TCI10823.1"/>
    <property type="molecule type" value="Genomic_DNA"/>
</dbReference>
<keyword evidence="10" id="KW-0812">Transmembrane</keyword>
<comment type="caution">
    <text evidence="12">The sequence shown here is derived from an EMBL/GenBank/DDBJ whole genome shotgun (WGS) entry which is preliminary data.</text>
</comment>
<keyword evidence="10" id="KW-1133">Transmembrane helix</keyword>